<sequence length="120" mass="12936">AGLLHLILGRSFFIYQEPKKLKISFVDGPEIYEYPSETSLLVEESLISPVGCSVSVPSLGGSTLTNYTPKGVEEFQPGVTRSSTPQAKPDVAEVSPNATESLLQECDRPFSEGANADILF</sequence>
<protein>
    <submittedName>
        <fullName evidence="2">Uncharacterized protein</fullName>
    </submittedName>
</protein>
<accession>A0A653BRK9</accession>
<dbReference type="Proteomes" id="UP000410492">
    <property type="component" value="Unassembled WGS sequence"/>
</dbReference>
<reference evidence="2 3" key="1">
    <citation type="submission" date="2019-01" db="EMBL/GenBank/DDBJ databases">
        <authorList>
            <person name="Sayadi A."/>
        </authorList>
    </citation>
    <scope>NUCLEOTIDE SEQUENCE [LARGE SCALE GENOMIC DNA]</scope>
</reference>
<evidence type="ECO:0000313" key="3">
    <source>
        <dbReference type="Proteomes" id="UP000410492"/>
    </source>
</evidence>
<feature type="region of interest" description="Disordered" evidence="1">
    <location>
        <begin position="74"/>
        <end position="96"/>
    </location>
</feature>
<gene>
    <name evidence="2" type="ORF">CALMAC_LOCUS3177</name>
</gene>
<evidence type="ECO:0000313" key="2">
    <source>
        <dbReference type="EMBL" id="VEN38193.1"/>
    </source>
</evidence>
<evidence type="ECO:0000256" key="1">
    <source>
        <dbReference type="SAM" id="MobiDB-lite"/>
    </source>
</evidence>
<feature type="non-terminal residue" evidence="2">
    <location>
        <position position="1"/>
    </location>
</feature>
<dbReference type="AlphaFoldDB" id="A0A653BRK9"/>
<proteinExistence type="predicted"/>
<keyword evidence="3" id="KW-1185">Reference proteome</keyword>
<dbReference type="EMBL" id="CAACVG010004177">
    <property type="protein sequence ID" value="VEN38193.1"/>
    <property type="molecule type" value="Genomic_DNA"/>
</dbReference>
<name>A0A653BRK9_CALMS</name>
<dbReference type="OrthoDB" id="6517071at2759"/>
<organism evidence="2 3">
    <name type="scientific">Callosobruchus maculatus</name>
    <name type="common">Southern cowpea weevil</name>
    <name type="synonym">Pulse bruchid</name>
    <dbReference type="NCBI Taxonomy" id="64391"/>
    <lineage>
        <taxon>Eukaryota</taxon>
        <taxon>Metazoa</taxon>
        <taxon>Ecdysozoa</taxon>
        <taxon>Arthropoda</taxon>
        <taxon>Hexapoda</taxon>
        <taxon>Insecta</taxon>
        <taxon>Pterygota</taxon>
        <taxon>Neoptera</taxon>
        <taxon>Endopterygota</taxon>
        <taxon>Coleoptera</taxon>
        <taxon>Polyphaga</taxon>
        <taxon>Cucujiformia</taxon>
        <taxon>Chrysomeloidea</taxon>
        <taxon>Chrysomelidae</taxon>
        <taxon>Bruchinae</taxon>
        <taxon>Bruchini</taxon>
        <taxon>Callosobruchus</taxon>
    </lineage>
</organism>